<evidence type="ECO:0000256" key="3">
    <source>
        <dbReference type="SAM" id="SignalP"/>
    </source>
</evidence>
<evidence type="ECO:0000256" key="2">
    <source>
        <dbReference type="SAM" id="Phobius"/>
    </source>
</evidence>
<keyword evidence="2" id="KW-0472">Membrane</keyword>
<dbReference type="Proteomes" id="UP000516046">
    <property type="component" value="Chromosome"/>
</dbReference>
<keyword evidence="5" id="KW-1185">Reference proteome</keyword>
<organism evidence="4 5">
    <name type="scientific">Caproicibacterium amylolyticum</name>
    <dbReference type="NCBI Taxonomy" id="2766537"/>
    <lineage>
        <taxon>Bacteria</taxon>
        <taxon>Bacillati</taxon>
        <taxon>Bacillota</taxon>
        <taxon>Clostridia</taxon>
        <taxon>Eubacteriales</taxon>
        <taxon>Oscillospiraceae</taxon>
        <taxon>Caproicibacterium</taxon>
    </lineage>
</organism>
<feature type="compositionally biased region" description="Low complexity" evidence="1">
    <location>
        <begin position="244"/>
        <end position="263"/>
    </location>
</feature>
<keyword evidence="2" id="KW-1133">Transmembrane helix</keyword>
<accession>A0A7G9WDN7</accession>
<name>A0A7G9WDN7_9FIRM</name>
<keyword evidence="2" id="KW-0812">Transmembrane</keyword>
<evidence type="ECO:0000256" key="1">
    <source>
        <dbReference type="SAM" id="MobiDB-lite"/>
    </source>
</evidence>
<feature type="transmembrane region" description="Helical" evidence="2">
    <location>
        <begin position="289"/>
        <end position="309"/>
    </location>
</feature>
<sequence length="316" mass="32476">MWKKVIAGVLICAVMLFSSSAAFAESYYAPINPQIIDADSNVTGLTITDEKPGYFANQNKLVPGDTVQGSYKIHNTSNYASYQLYLYSETPSGSGSGAQDLIHQMKLTLTLDGKEIYNGTADGAEDGSGRTMLRPAGNTGSNYPSGVYLNLGAIRRNSEHILKAVFAVPSVLGNLYQNASGKITWTFYAEASGSPTSSATPPIPTSSGTTSNGTGSSSSADSGSVSSGPQLNSSSMASNGGGQESSSASSSHTPSADGTISNSHGGGGSSGSSTPNGFLNKVFKTGDDAPIAGALAVFVAAEAVILVLLRQRRKRK</sequence>
<evidence type="ECO:0000313" key="5">
    <source>
        <dbReference type="Proteomes" id="UP000516046"/>
    </source>
</evidence>
<keyword evidence="3" id="KW-0732">Signal</keyword>
<reference evidence="4 5" key="1">
    <citation type="submission" date="2020-08" db="EMBL/GenBank/DDBJ databases">
        <authorList>
            <person name="Ren C."/>
            <person name="Gu Y."/>
            <person name="Xu Y."/>
        </authorList>
    </citation>
    <scope>NUCLEOTIDE SEQUENCE [LARGE SCALE GENOMIC DNA]</scope>
    <source>
        <strain evidence="4 5">LBM18003</strain>
    </source>
</reference>
<protein>
    <recommendedName>
        <fullName evidence="6">Cell surface protein Shp haem-binding domain-containing protein</fullName>
    </recommendedName>
</protein>
<feature type="compositionally biased region" description="Low complexity" evidence="1">
    <location>
        <begin position="193"/>
        <end position="229"/>
    </location>
</feature>
<feature type="chain" id="PRO_5028803789" description="Cell surface protein Shp haem-binding domain-containing protein" evidence="3">
    <location>
        <begin position="25"/>
        <end position="316"/>
    </location>
</feature>
<dbReference type="RefSeq" id="WP_212505866.1">
    <property type="nucleotide sequence ID" value="NZ_CP060696.1"/>
</dbReference>
<dbReference type="EMBL" id="CP060696">
    <property type="protein sequence ID" value="QNO16799.1"/>
    <property type="molecule type" value="Genomic_DNA"/>
</dbReference>
<feature type="signal peptide" evidence="3">
    <location>
        <begin position="1"/>
        <end position="24"/>
    </location>
</feature>
<dbReference type="AlphaFoldDB" id="A0A7G9WDN7"/>
<proteinExistence type="predicted"/>
<gene>
    <name evidence="4" type="ORF">H6X83_07365</name>
</gene>
<feature type="region of interest" description="Disordered" evidence="1">
    <location>
        <begin position="193"/>
        <end position="273"/>
    </location>
</feature>
<evidence type="ECO:0008006" key="6">
    <source>
        <dbReference type="Google" id="ProtNLM"/>
    </source>
</evidence>
<evidence type="ECO:0000313" key="4">
    <source>
        <dbReference type="EMBL" id="QNO16799.1"/>
    </source>
</evidence>
<dbReference type="KEGG" id="caml:H6X83_07365"/>